<reference evidence="3 4" key="1">
    <citation type="submission" date="2017-07" db="EMBL/GenBank/DDBJ databases">
        <title>Phylogenetic study on the rhizospheric bacterium Ochrobactrum sp. A44.</title>
        <authorList>
            <person name="Krzyzanowska D.M."/>
            <person name="Ossowicki A."/>
            <person name="Rajewska M."/>
            <person name="Maciag T."/>
            <person name="Kaczynski Z."/>
            <person name="Czerwicka M."/>
            <person name="Jafra S."/>
        </authorList>
    </citation>
    <scope>NUCLEOTIDE SEQUENCE [LARGE SCALE GENOMIC DNA]</scope>
    <source>
        <strain evidence="3 4">A44</strain>
    </source>
</reference>
<protein>
    <recommendedName>
        <fullName evidence="5">Phage integrase family protein</fullName>
    </recommendedName>
</protein>
<gene>
    <name evidence="3" type="ORF">CES85_5464</name>
</gene>
<dbReference type="Gene3D" id="1.10.443.10">
    <property type="entry name" value="Intergrase catalytic core"/>
    <property type="match status" value="1"/>
</dbReference>
<dbReference type="GO" id="GO:0003677">
    <property type="term" value="F:DNA binding"/>
    <property type="evidence" value="ECO:0007669"/>
    <property type="project" value="InterPro"/>
</dbReference>
<dbReference type="Proteomes" id="UP000215256">
    <property type="component" value="Chromosome 2"/>
</dbReference>
<name>A0A248UEC3_9HYPH</name>
<keyword evidence="1" id="KW-0233">DNA recombination</keyword>
<dbReference type="InterPro" id="IPR011010">
    <property type="entry name" value="DNA_brk_join_enz"/>
</dbReference>
<dbReference type="EMBL" id="CP022603">
    <property type="protein sequence ID" value="ASV84669.1"/>
    <property type="molecule type" value="Genomic_DNA"/>
</dbReference>
<proteinExistence type="predicted"/>
<dbReference type="SUPFAM" id="SSF56349">
    <property type="entry name" value="DNA breaking-rejoining enzymes"/>
    <property type="match status" value="1"/>
</dbReference>
<evidence type="ECO:0000256" key="1">
    <source>
        <dbReference type="ARBA" id="ARBA00023172"/>
    </source>
</evidence>
<organism evidence="3 4">
    <name type="scientific">Ochrobactrum quorumnocens</name>
    <dbReference type="NCBI Taxonomy" id="271865"/>
    <lineage>
        <taxon>Bacteria</taxon>
        <taxon>Pseudomonadati</taxon>
        <taxon>Pseudomonadota</taxon>
        <taxon>Alphaproteobacteria</taxon>
        <taxon>Hyphomicrobiales</taxon>
        <taxon>Brucellaceae</taxon>
        <taxon>Brucella/Ochrobactrum group</taxon>
        <taxon>Ochrobactrum</taxon>
    </lineage>
</organism>
<feature type="compositionally biased region" description="Basic and acidic residues" evidence="2">
    <location>
        <begin position="218"/>
        <end position="228"/>
    </location>
</feature>
<accession>A0A248UEC3</accession>
<sequence length="342" mass="39703">MILAALDHYYENSAKAKPSGEQVFHAISLLREFLSEKMLPTANVASFGPIRQREFMQWSREKFGHSPAYIARNLSVASAAFQIGKKLLVVKDKFGNEHEVQLLDNAPDVVTQAKMVAEFLNLPEPRPLDWIPTFEEFGRFINKIGKPQENLFRFVILSLNTWARPETNIDFRDTPEGVNRRFGVVELNPLVRRQTNKYRPKIRLTENLHGWLDKWKAEEDTEPEKRSPDAIGAPMMWNGRPVTTMKRTFKRHAEYCELQQFTQATIRHFMATMVRREKPRVDKEQRDVWLGHDEARTADAYEAFDPEYLADAMRATDSVIEKLQKHTLKPLFAPKAHPSEEI</sequence>
<evidence type="ECO:0000256" key="2">
    <source>
        <dbReference type="SAM" id="MobiDB-lite"/>
    </source>
</evidence>
<evidence type="ECO:0000313" key="4">
    <source>
        <dbReference type="Proteomes" id="UP000215256"/>
    </source>
</evidence>
<evidence type="ECO:0008006" key="5">
    <source>
        <dbReference type="Google" id="ProtNLM"/>
    </source>
</evidence>
<evidence type="ECO:0000313" key="3">
    <source>
        <dbReference type="EMBL" id="ASV84669.1"/>
    </source>
</evidence>
<dbReference type="AlphaFoldDB" id="A0A248UEC3"/>
<dbReference type="GO" id="GO:0006310">
    <property type="term" value="P:DNA recombination"/>
    <property type="evidence" value="ECO:0007669"/>
    <property type="project" value="UniProtKB-KW"/>
</dbReference>
<dbReference type="GO" id="GO:0015074">
    <property type="term" value="P:DNA integration"/>
    <property type="evidence" value="ECO:0007669"/>
    <property type="project" value="InterPro"/>
</dbReference>
<feature type="region of interest" description="Disordered" evidence="2">
    <location>
        <begin position="218"/>
        <end position="237"/>
    </location>
</feature>
<dbReference type="KEGG" id="och:CES85_5464"/>
<dbReference type="InterPro" id="IPR013762">
    <property type="entry name" value="Integrase-like_cat_sf"/>
</dbReference>